<evidence type="ECO:0000256" key="3">
    <source>
        <dbReference type="ARBA" id="ARBA00012438"/>
    </source>
</evidence>
<dbReference type="InterPro" id="IPR036890">
    <property type="entry name" value="HATPase_C_sf"/>
</dbReference>
<dbReference type="Gene3D" id="1.10.287.130">
    <property type="match status" value="1"/>
</dbReference>
<evidence type="ECO:0000256" key="5">
    <source>
        <dbReference type="ARBA" id="ARBA00022679"/>
    </source>
</evidence>
<dbReference type="GO" id="GO:0000155">
    <property type="term" value="F:phosphorelay sensor kinase activity"/>
    <property type="evidence" value="ECO:0007669"/>
    <property type="project" value="InterPro"/>
</dbReference>
<dbReference type="EMBL" id="FNCY01000004">
    <property type="protein sequence ID" value="SDH19112.1"/>
    <property type="molecule type" value="Genomic_DNA"/>
</dbReference>
<evidence type="ECO:0000256" key="10">
    <source>
        <dbReference type="ARBA" id="ARBA00058004"/>
    </source>
</evidence>
<dbReference type="CDD" id="cd00082">
    <property type="entry name" value="HisKA"/>
    <property type="match status" value="1"/>
</dbReference>
<dbReference type="InterPro" id="IPR001789">
    <property type="entry name" value="Sig_transdc_resp-reg_receiver"/>
</dbReference>
<keyword evidence="7 18" id="KW-0418">Kinase</keyword>
<dbReference type="PRINTS" id="PR00344">
    <property type="entry name" value="BCTRLSENSOR"/>
</dbReference>
<dbReference type="InterPro" id="IPR003594">
    <property type="entry name" value="HATPase_dom"/>
</dbReference>
<comment type="function">
    <text evidence="10">Member of the two-component regulatory system BvgS/BvgA. Phosphorylates BvgA via a four-step phosphorelay in response to environmental signals.</text>
</comment>
<dbReference type="SUPFAM" id="SSF52172">
    <property type="entry name" value="CheY-like"/>
    <property type="match status" value="1"/>
</dbReference>
<feature type="modified residue" description="4-aspartylphosphate" evidence="14">
    <location>
        <position position="551"/>
    </location>
</feature>
<keyword evidence="4 14" id="KW-0597">Phosphoprotein</keyword>
<evidence type="ECO:0000256" key="14">
    <source>
        <dbReference type="PROSITE-ProRule" id="PRU00169"/>
    </source>
</evidence>
<accession>A0A1G8ADR5</accession>
<dbReference type="InterPro" id="IPR036097">
    <property type="entry name" value="HisK_dim/P_sf"/>
</dbReference>
<dbReference type="PANTHER" id="PTHR45339">
    <property type="entry name" value="HYBRID SIGNAL TRANSDUCTION HISTIDINE KINASE J"/>
    <property type="match status" value="1"/>
</dbReference>
<reference evidence="18 19" key="1">
    <citation type="submission" date="2016-10" db="EMBL/GenBank/DDBJ databases">
        <authorList>
            <person name="de Groot N.N."/>
        </authorList>
    </citation>
    <scope>NUCLEOTIDE SEQUENCE [LARGE SCALE GENOMIC DNA]</scope>
    <source>
        <strain evidence="18 19">DSM 5885</strain>
    </source>
</reference>
<evidence type="ECO:0000256" key="8">
    <source>
        <dbReference type="ARBA" id="ARBA00022840"/>
    </source>
</evidence>
<dbReference type="Proteomes" id="UP000198607">
    <property type="component" value="Unassembled WGS sequence"/>
</dbReference>
<comment type="subcellular location">
    <subcellularLocation>
        <location evidence="2">Membrane</location>
    </subcellularLocation>
</comment>
<organism evidence="18 19">
    <name type="scientific">Propionivibrio dicarboxylicus</name>
    <dbReference type="NCBI Taxonomy" id="83767"/>
    <lineage>
        <taxon>Bacteria</taxon>
        <taxon>Pseudomonadati</taxon>
        <taxon>Pseudomonadota</taxon>
        <taxon>Betaproteobacteria</taxon>
        <taxon>Rhodocyclales</taxon>
        <taxon>Rhodocyclaceae</taxon>
        <taxon>Propionivibrio</taxon>
    </lineage>
</organism>
<evidence type="ECO:0000256" key="4">
    <source>
        <dbReference type="ARBA" id="ARBA00022553"/>
    </source>
</evidence>
<dbReference type="Pfam" id="PF00512">
    <property type="entry name" value="HisKA"/>
    <property type="match status" value="1"/>
</dbReference>
<evidence type="ECO:0000256" key="2">
    <source>
        <dbReference type="ARBA" id="ARBA00004370"/>
    </source>
</evidence>
<dbReference type="PROSITE" id="PS50885">
    <property type="entry name" value="HAMP"/>
    <property type="match status" value="1"/>
</dbReference>
<evidence type="ECO:0000256" key="7">
    <source>
        <dbReference type="ARBA" id="ARBA00022777"/>
    </source>
</evidence>
<dbReference type="CDD" id="cd06225">
    <property type="entry name" value="HAMP"/>
    <property type="match status" value="1"/>
</dbReference>
<dbReference type="SUPFAM" id="SSF47384">
    <property type="entry name" value="Homodimeric domain of signal transducing histidine kinase"/>
    <property type="match status" value="1"/>
</dbReference>
<dbReference type="Gene3D" id="3.30.565.10">
    <property type="entry name" value="Histidine kinase-like ATPase, C-terminal domain"/>
    <property type="match status" value="1"/>
</dbReference>
<dbReference type="Pfam" id="PF00072">
    <property type="entry name" value="Response_reg"/>
    <property type="match status" value="1"/>
</dbReference>
<feature type="domain" description="Histidine kinase" evidence="15">
    <location>
        <begin position="256"/>
        <end position="477"/>
    </location>
</feature>
<dbReference type="GO" id="GO:0016020">
    <property type="term" value="C:membrane"/>
    <property type="evidence" value="ECO:0007669"/>
    <property type="project" value="UniProtKB-SubCell"/>
</dbReference>
<dbReference type="InterPro" id="IPR011006">
    <property type="entry name" value="CheY-like_superfamily"/>
</dbReference>
<evidence type="ECO:0000259" key="16">
    <source>
        <dbReference type="PROSITE" id="PS50110"/>
    </source>
</evidence>
<evidence type="ECO:0000256" key="12">
    <source>
        <dbReference type="ARBA" id="ARBA00068150"/>
    </source>
</evidence>
<dbReference type="SUPFAM" id="SSF158472">
    <property type="entry name" value="HAMP domain-like"/>
    <property type="match status" value="1"/>
</dbReference>
<dbReference type="Pfam" id="PF02518">
    <property type="entry name" value="HATPase_c"/>
    <property type="match status" value="1"/>
</dbReference>
<dbReference type="CDD" id="cd16922">
    <property type="entry name" value="HATPase_EvgS-ArcB-TorS-like"/>
    <property type="match status" value="1"/>
</dbReference>
<dbReference type="FunFam" id="3.30.565.10:FF:000010">
    <property type="entry name" value="Sensor histidine kinase RcsC"/>
    <property type="match status" value="1"/>
</dbReference>
<dbReference type="PANTHER" id="PTHR45339:SF1">
    <property type="entry name" value="HYBRID SIGNAL TRANSDUCTION HISTIDINE KINASE J"/>
    <property type="match status" value="1"/>
</dbReference>
<keyword evidence="9" id="KW-0902">Two-component regulatory system</keyword>
<dbReference type="RefSeq" id="WP_091935775.1">
    <property type="nucleotide sequence ID" value="NZ_FNCY01000004.1"/>
</dbReference>
<keyword evidence="8" id="KW-0067">ATP-binding</keyword>
<dbReference type="CDD" id="cd17546">
    <property type="entry name" value="REC_hyHK_CKI1_RcsC-like"/>
    <property type="match status" value="1"/>
</dbReference>
<keyword evidence="6" id="KW-0547">Nucleotide-binding</keyword>
<dbReference type="Gene3D" id="3.40.50.2300">
    <property type="match status" value="1"/>
</dbReference>
<dbReference type="SMART" id="SM00304">
    <property type="entry name" value="HAMP"/>
    <property type="match status" value="1"/>
</dbReference>
<dbReference type="SUPFAM" id="SSF55874">
    <property type="entry name" value="ATPase domain of HSP90 chaperone/DNA topoisomerase II/histidine kinase"/>
    <property type="match status" value="1"/>
</dbReference>
<dbReference type="STRING" id="83767.SAMN05660652_01356"/>
<dbReference type="EC" id="2.7.13.3" evidence="3"/>
<dbReference type="InterPro" id="IPR003660">
    <property type="entry name" value="HAMP_dom"/>
</dbReference>
<feature type="domain" description="HAMP" evidence="17">
    <location>
        <begin position="182"/>
        <end position="234"/>
    </location>
</feature>
<evidence type="ECO:0000256" key="9">
    <source>
        <dbReference type="ARBA" id="ARBA00023012"/>
    </source>
</evidence>
<dbReference type="FunFam" id="1.10.287.130:FF:000002">
    <property type="entry name" value="Two-component osmosensing histidine kinase"/>
    <property type="match status" value="1"/>
</dbReference>
<dbReference type="SMART" id="SM00387">
    <property type="entry name" value="HATPase_c"/>
    <property type="match status" value="1"/>
</dbReference>
<dbReference type="InterPro" id="IPR003661">
    <property type="entry name" value="HisK_dim/P_dom"/>
</dbReference>
<dbReference type="PROSITE" id="PS50109">
    <property type="entry name" value="HIS_KIN"/>
    <property type="match status" value="1"/>
</dbReference>
<dbReference type="GO" id="GO:0005524">
    <property type="term" value="F:ATP binding"/>
    <property type="evidence" value="ECO:0007669"/>
    <property type="project" value="UniProtKB-KW"/>
</dbReference>
<evidence type="ECO:0000313" key="18">
    <source>
        <dbReference type="EMBL" id="SDH19112.1"/>
    </source>
</evidence>
<dbReference type="SMART" id="SM00448">
    <property type="entry name" value="REC"/>
    <property type="match status" value="1"/>
</dbReference>
<keyword evidence="5" id="KW-0808">Transferase</keyword>
<dbReference type="AlphaFoldDB" id="A0A1G8ADR5"/>
<comment type="catalytic activity">
    <reaction evidence="1">
        <text>ATP + protein L-histidine = ADP + protein N-phospho-L-histidine.</text>
        <dbReference type="EC" id="2.7.13.3"/>
    </reaction>
</comment>
<dbReference type="Gene3D" id="6.10.340.10">
    <property type="match status" value="1"/>
</dbReference>
<dbReference type="PROSITE" id="PS50110">
    <property type="entry name" value="RESPONSE_REGULATORY"/>
    <property type="match status" value="1"/>
</dbReference>
<keyword evidence="19" id="KW-1185">Reference proteome</keyword>
<dbReference type="InterPro" id="IPR005467">
    <property type="entry name" value="His_kinase_dom"/>
</dbReference>
<feature type="domain" description="Response regulatory" evidence="16">
    <location>
        <begin position="501"/>
        <end position="616"/>
    </location>
</feature>
<name>A0A1G8ADR5_9RHOO</name>
<evidence type="ECO:0000256" key="6">
    <source>
        <dbReference type="ARBA" id="ARBA00022741"/>
    </source>
</evidence>
<evidence type="ECO:0000256" key="1">
    <source>
        <dbReference type="ARBA" id="ARBA00000085"/>
    </source>
</evidence>
<comment type="subunit">
    <text evidence="11">At low DSF concentrations, interacts with RpfF.</text>
</comment>
<evidence type="ECO:0000259" key="17">
    <source>
        <dbReference type="PROSITE" id="PS50885"/>
    </source>
</evidence>
<gene>
    <name evidence="18" type="ORF">SAMN05660652_01356</name>
</gene>
<protein>
    <recommendedName>
        <fullName evidence="12">Sensory/regulatory protein RpfC</fullName>
        <ecNumber evidence="3">2.7.13.3</ecNumber>
    </recommendedName>
    <alternativeName>
        <fullName evidence="13">Virulence sensor protein BvgS</fullName>
    </alternativeName>
</protein>
<evidence type="ECO:0000259" key="15">
    <source>
        <dbReference type="PROSITE" id="PS50109"/>
    </source>
</evidence>
<dbReference type="Pfam" id="PF00672">
    <property type="entry name" value="HAMP"/>
    <property type="match status" value="1"/>
</dbReference>
<dbReference type="InterPro" id="IPR004358">
    <property type="entry name" value="Sig_transdc_His_kin-like_C"/>
</dbReference>
<dbReference type="OrthoDB" id="5519028at2"/>
<evidence type="ECO:0000256" key="11">
    <source>
        <dbReference type="ARBA" id="ARBA00064003"/>
    </source>
</evidence>
<sequence>MMHGPLRTIRGKLLLLALFVEAVMLFFLVSNSLRLLRDNMGEQAQRNAELIVPVLQAALVAPLAQSDYATIQAILDESLATRSINYLAVIDADGNKVASVGLPKNGQLPRPDAQFVLDEDENPPQFDVQRPIMLAGQTLGTLHFGLDLRQIIEARNSLLSQGMLIALGELLLSACLLALIGRLMTRQLSLLTAASIEVAAGNLTPPTMPEGDDDVGRLGAAFNAMSHAVAERVTQLTVARETAEHANLVKNQFLATMSHEIRTPMNGVIGTVGLMLDGDLSPRQRHYAEIIASSAQSLLSIINDILDFSKIEAGKLELESIDFNVYHLVHELEQLYSIRAAEKSLAFRQTIAPEVPRWINADPTRLRQILNNFLGNALKFTVEGEVSLSVSVETDDPAEFRLRFAVSDTGIGISDEVQQKLFVAFTQADSSMARQFGGTGLGLAISRQLADLMGGQVGVQSGERAGATFWLVVPVRPAAPPEIVVVSSPRDAAAEGRPSCPILLVEDNAVNQLVARGLLRKLGYSDISIANNGQEALEAIAAGNYAVILMDCQMPVMDGYAATEKLRAMGCRVPIVAMTANVVKGEREKCLAIGMNDYIAKPISLSVLSAVLERWRGAGQEPPDASA</sequence>
<dbReference type="SMART" id="SM00388">
    <property type="entry name" value="HisKA"/>
    <property type="match status" value="1"/>
</dbReference>
<evidence type="ECO:0000313" key="19">
    <source>
        <dbReference type="Proteomes" id="UP000198607"/>
    </source>
</evidence>
<proteinExistence type="predicted"/>
<evidence type="ECO:0000256" key="13">
    <source>
        <dbReference type="ARBA" id="ARBA00070152"/>
    </source>
</evidence>